<protein>
    <submittedName>
        <fullName evidence="1">Uncharacterized protein</fullName>
    </submittedName>
</protein>
<organism evidence="1 2">
    <name type="scientific">Acidocella aquatica</name>
    <dbReference type="NCBI Taxonomy" id="1922313"/>
    <lineage>
        <taxon>Bacteria</taxon>
        <taxon>Pseudomonadati</taxon>
        <taxon>Pseudomonadota</taxon>
        <taxon>Alphaproteobacteria</taxon>
        <taxon>Acetobacterales</taxon>
        <taxon>Acidocellaceae</taxon>
        <taxon>Acidocella</taxon>
    </lineage>
</organism>
<keyword evidence="2" id="KW-1185">Reference proteome</keyword>
<gene>
    <name evidence="1" type="ORF">GCM10010909_35040</name>
</gene>
<sequence length="115" mass="12259">MPSLKATECEQNLKGTLAGVRRANRRYDCFTQTAAIEKFSDVAAVFRSIAAGNIGYEFDPLEYPAEAGDPAAGIPIGSIADNRKAVIAARLTEYTDMHLGVAGAAHRKVACRSLS</sequence>
<name>A0ABQ6AAN0_9PROT</name>
<evidence type="ECO:0000313" key="1">
    <source>
        <dbReference type="EMBL" id="GLR68822.1"/>
    </source>
</evidence>
<dbReference type="EMBL" id="BSOS01000095">
    <property type="protein sequence ID" value="GLR68822.1"/>
    <property type="molecule type" value="Genomic_DNA"/>
</dbReference>
<evidence type="ECO:0000313" key="2">
    <source>
        <dbReference type="Proteomes" id="UP001156641"/>
    </source>
</evidence>
<proteinExistence type="predicted"/>
<dbReference type="InterPro" id="IPR012347">
    <property type="entry name" value="Ferritin-like"/>
</dbReference>
<dbReference type="RefSeq" id="WP_284259683.1">
    <property type="nucleotide sequence ID" value="NZ_BSOS01000095.1"/>
</dbReference>
<dbReference type="Proteomes" id="UP001156641">
    <property type="component" value="Unassembled WGS sequence"/>
</dbReference>
<comment type="caution">
    <text evidence="1">The sequence shown here is derived from an EMBL/GenBank/DDBJ whole genome shotgun (WGS) entry which is preliminary data.</text>
</comment>
<accession>A0ABQ6AAN0</accession>
<dbReference type="Gene3D" id="1.20.1260.10">
    <property type="match status" value="1"/>
</dbReference>
<reference evidence="2" key="1">
    <citation type="journal article" date="2019" name="Int. J. Syst. Evol. Microbiol.">
        <title>The Global Catalogue of Microorganisms (GCM) 10K type strain sequencing project: providing services to taxonomists for standard genome sequencing and annotation.</title>
        <authorList>
            <consortium name="The Broad Institute Genomics Platform"/>
            <consortium name="The Broad Institute Genome Sequencing Center for Infectious Disease"/>
            <person name="Wu L."/>
            <person name="Ma J."/>
        </authorList>
    </citation>
    <scope>NUCLEOTIDE SEQUENCE [LARGE SCALE GENOMIC DNA]</scope>
    <source>
        <strain evidence="2">NBRC 112502</strain>
    </source>
</reference>